<sequence length="192" mass="22664">MSHNKLRPQLNMGLTNYLIFSQNFYRKFKLRHQLNMGLTNYLIFSQNCYRYTHLTDSFFYTLSNNKLRHQLNMGLTSIIRQWCLTSDLRENNSFGIKTTCVLDVEIKTSIKHGIDKYNSTNASHHRLEIKHSFVSRQGGTGCSIECMKLRHLLNMGLTNYLIFSKIFIKLRHQLNMGLTSIIHEWRLTTDLR</sequence>
<accession>A0A6G0SUK8</accession>
<dbReference type="AlphaFoldDB" id="A0A6G0SUK8"/>
<dbReference type="Proteomes" id="UP000475862">
    <property type="component" value="Unassembled WGS sequence"/>
</dbReference>
<keyword evidence="2" id="KW-1185">Reference proteome</keyword>
<gene>
    <name evidence="1" type="ORF">AGLY_018265</name>
</gene>
<evidence type="ECO:0000313" key="1">
    <source>
        <dbReference type="EMBL" id="KAE9521337.1"/>
    </source>
</evidence>
<organism evidence="1 2">
    <name type="scientific">Aphis glycines</name>
    <name type="common">Soybean aphid</name>
    <dbReference type="NCBI Taxonomy" id="307491"/>
    <lineage>
        <taxon>Eukaryota</taxon>
        <taxon>Metazoa</taxon>
        <taxon>Ecdysozoa</taxon>
        <taxon>Arthropoda</taxon>
        <taxon>Hexapoda</taxon>
        <taxon>Insecta</taxon>
        <taxon>Pterygota</taxon>
        <taxon>Neoptera</taxon>
        <taxon>Paraneoptera</taxon>
        <taxon>Hemiptera</taxon>
        <taxon>Sternorrhyncha</taxon>
        <taxon>Aphidomorpha</taxon>
        <taxon>Aphidoidea</taxon>
        <taxon>Aphididae</taxon>
        <taxon>Aphidini</taxon>
        <taxon>Aphis</taxon>
        <taxon>Aphis</taxon>
    </lineage>
</organism>
<name>A0A6G0SUK8_APHGL</name>
<protein>
    <submittedName>
        <fullName evidence="1">Uncharacterized protein</fullName>
    </submittedName>
</protein>
<dbReference type="EMBL" id="VYZN01003081">
    <property type="protein sequence ID" value="KAE9521337.1"/>
    <property type="molecule type" value="Genomic_DNA"/>
</dbReference>
<evidence type="ECO:0000313" key="2">
    <source>
        <dbReference type="Proteomes" id="UP000475862"/>
    </source>
</evidence>
<proteinExistence type="predicted"/>
<comment type="caution">
    <text evidence="1">The sequence shown here is derived from an EMBL/GenBank/DDBJ whole genome shotgun (WGS) entry which is preliminary data.</text>
</comment>
<reference evidence="1 2" key="1">
    <citation type="submission" date="2019-08" db="EMBL/GenBank/DDBJ databases">
        <title>The genome of the soybean aphid Biotype 1, its phylome, world population structure and adaptation to the North American continent.</title>
        <authorList>
            <person name="Giordano R."/>
            <person name="Donthu R.K."/>
            <person name="Hernandez A.G."/>
            <person name="Wright C.L."/>
            <person name="Zimin A.V."/>
        </authorList>
    </citation>
    <scope>NUCLEOTIDE SEQUENCE [LARGE SCALE GENOMIC DNA]</scope>
    <source>
        <tissue evidence="1">Whole aphids</tissue>
    </source>
</reference>